<sequence length="386" mass="40395">MSPDDGGMGTASEPARTGGSTKGDVALADVSGGGTAVEDPENPEKPEDSEDSTDSTGVVAEPPLPVAAVARRLGIAPSTLRTWDRRYGVGPTGHTTGSHRRYAPGDIARLEIMQRALLKGAAPAEAAEYALRATGEPEEPDRVAERVPANQSANHSANQSANQSANHHGGRRLPLPGGSPAARGLGRAAMAMDDESVQRMIADAIAADGVVAVWDGVVRPVLAAVESRWAYAGDCVEIEHLVNECVLAAMIRATPLVPRPRNPRPVLLCCVPGETHSLPLYVLRAALARREVGTLMLGAAVPGQALAAAVRRTAPAAVAIWAQVPGQADGRTLLDVPRTRQRVHLFACGPGWLDVDLPGRAERLDDLAGAVERIESFVLGDRDSTT</sequence>
<dbReference type="PROSITE" id="PS50937">
    <property type="entry name" value="HTH_MERR_2"/>
    <property type="match status" value="1"/>
</dbReference>
<dbReference type="SMART" id="SM00422">
    <property type="entry name" value="HTH_MERR"/>
    <property type="match status" value="1"/>
</dbReference>
<dbReference type="AlphaFoldDB" id="A0A1G6Z6Q6"/>
<feature type="compositionally biased region" description="Polar residues" evidence="1">
    <location>
        <begin position="149"/>
        <end position="166"/>
    </location>
</feature>
<dbReference type="InterPro" id="IPR009061">
    <property type="entry name" value="DNA-bd_dom_put_sf"/>
</dbReference>
<dbReference type="Gene3D" id="1.10.1660.10">
    <property type="match status" value="1"/>
</dbReference>
<dbReference type="GO" id="GO:0003677">
    <property type="term" value="F:DNA binding"/>
    <property type="evidence" value="ECO:0007669"/>
    <property type="project" value="InterPro"/>
</dbReference>
<dbReference type="Pfam" id="PF13411">
    <property type="entry name" value="MerR_1"/>
    <property type="match status" value="1"/>
</dbReference>
<dbReference type="InterPro" id="IPR000551">
    <property type="entry name" value="MerR-type_HTH_dom"/>
</dbReference>
<reference evidence="4" key="1">
    <citation type="submission" date="2016-10" db="EMBL/GenBank/DDBJ databases">
        <authorList>
            <person name="Varghese N."/>
            <person name="Submissions S."/>
        </authorList>
    </citation>
    <scope>NUCLEOTIDE SEQUENCE [LARGE SCALE GENOMIC DNA]</scope>
    <source>
        <strain evidence="4">IBRC-M 10403</strain>
    </source>
</reference>
<dbReference type="GO" id="GO:0006355">
    <property type="term" value="P:regulation of DNA-templated transcription"/>
    <property type="evidence" value="ECO:0007669"/>
    <property type="project" value="InterPro"/>
</dbReference>
<accession>A0A1G6Z6Q6</accession>
<dbReference type="InterPro" id="IPR036594">
    <property type="entry name" value="Meth_synthase_dom"/>
</dbReference>
<feature type="compositionally biased region" description="Low complexity" evidence="1">
    <location>
        <begin position="172"/>
        <end position="184"/>
    </location>
</feature>
<dbReference type="EMBL" id="FMZZ01000026">
    <property type="protein sequence ID" value="SDD98318.1"/>
    <property type="molecule type" value="Genomic_DNA"/>
</dbReference>
<feature type="domain" description="HTH merR-type" evidence="2">
    <location>
        <begin position="63"/>
        <end position="116"/>
    </location>
</feature>
<proteinExistence type="predicted"/>
<dbReference type="Proteomes" id="UP000199501">
    <property type="component" value="Unassembled WGS sequence"/>
</dbReference>
<feature type="region of interest" description="Disordered" evidence="1">
    <location>
        <begin position="135"/>
        <end position="184"/>
    </location>
</feature>
<dbReference type="Gene3D" id="1.10.1240.10">
    <property type="entry name" value="Methionine synthase domain"/>
    <property type="match status" value="1"/>
</dbReference>
<protein>
    <submittedName>
        <fullName evidence="3">MerR HTH family regulatory protein</fullName>
    </submittedName>
</protein>
<gene>
    <name evidence="3" type="ORF">SAMN05216174_12628</name>
</gene>
<dbReference type="Gene3D" id="3.40.50.280">
    <property type="entry name" value="Cobalamin-binding domain"/>
    <property type="match status" value="1"/>
</dbReference>
<evidence type="ECO:0000313" key="4">
    <source>
        <dbReference type="Proteomes" id="UP000199501"/>
    </source>
</evidence>
<organism evidence="3 4">
    <name type="scientific">Actinokineospora iranica</name>
    <dbReference type="NCBI Taxonomy" id="1271860"/>
    <lineage>
        <taxon>Bacteria</taxon>
        <taxon>Bacillati</taxon>
        <taxon>Actinomycetota</taxon>
        <taxon>Actinomycetes</taxon>
        <taxon>Pseudonocardiales</taxon>
        <taxon>Pseudonocardiaceae</taxon>
        <taxon>Actinokineospora</taxon>
    </lineage>
</organism>
<evidence type="ECO:0000256" key="1">
    <source>
        <dbReference type="SAM" id="MobiDB-lite"/>
    </source>
</evidence>
<dbReference type="STRING" id="1271860.SAMN05216174_12628"/>
<evidence type="ECO:0000313" key="3">
    <source>
        <dbReference type="EMBL" id="SDD98318.1"/>
    </source>
</evidence>
<keyword evidence="4" id="KW-1185">Reference proteome</keyword>
<name>A0A1G6Z6Q6_9PSEU</name>
<dbReference type="SUPFAM" id="SSF46955">
    <property type="entry name" value="Putative DNA-binding domain"/>
    <property type="match status" value="1"/>
</dbReference>
<feature type="region of interest" description="Disordered" evidence="1">
    <location>
        <begin position="1"/>
        <end position="64"/>
    </location>
</feature>
<evidence type="ECO:0000259" key="2">
    <source>
        <dbReference type="PROSITE" id="PS50937"/>
    </source>
</evidence>